<accession>X1HCU8</accession>
<comment type="caution">
    <text evidence="1">The sequence shown here is derived from an EMBL/GenBank/DDBJ whole genome shotgun (WGS) entry which is preliminary data.</text>
</comment>
<sequence length="62" mass="7275">LKTWAEAELKRIEAIELKEESKMDEWKRELDRMERLYNAPTMGLDGKIIGGKSLSERERAKP</sequence>
<organism evidence="1">
    <name type="scientific">marine sediment metagenome</name>
    <dbReference type="NCBI Taxonomy" id="412755"/>
    <lineage>
        <taxon>unclassified sequences</taxon>
        <taxon>metagenomes</taxon>
        <taxon>ecological metagenomes</taxon>
    </lineage>
</organism>
<gene>
    <name evidence="1" type="ORF">S03H2_16771</name>
</gene>
<feature type="non-terminal residue" evidence="1">
    <location>
        <position position="1"/>
    </location>
</feature>
<proteinExistence type="predicted"/>
<reference evidence="1" key="1">
    <citation type="journal article" date="2014" name="Front. Microbiol.">
        <title>High frequency of phylogenetically diverse reductive dehalogenase-homologous genes in deep subseafloor sedimentary metagenomes.</title>
        <authorList>
            <person name="Kawai M."/>
            <person name="Futagami T."/>
            <person name="Toyoda A."/>
            <person name="Takaki Y."/>
            <person name="Nishi S."/>
            <person name="Hori S."/>
            <person name="Arai W."/>
            <person name="Tsubouchi T."/>
            <person name="Morono Y."/>
            <person name="Uchiyama I."/>
            <person name="Ito T."/>
            <person name="Fujiyama A."/>
            <person name="Inagaki F."/>
            <person name="Takami H."/>
        </authorList>
    </citation>
    <scope>NUCLEOTIDE SEQUENCE</scope>
    <source>
        <strain evidence="1">Expedition CK06-06</strain>
    </source>
</reference>
<name>X1HCU8_9ZZZZ</name>
<protein>
    <submittedName>
        <fullName evidence="1">Uncharacterized protein</fullName>
    </submittedName>
</protein>
<dbReference type="EMBL" id="BARU01008591">
    <property type="protein sequence ID" value="GAH43143.1"/>
    <property type="molecule type" value="Genomic_DNA"/>
</dbReference>
<dbReference type="AlphaFoldDB" id="X1HCU8"/>
<evidence type="ECO:0000313" key="1">
    <source>
        <dbReference type="EMBL" id="GAH43143.1"/>
    </source>
</evidence>